<proteinExistence type="predicted"/>
<reference evidence="1 2" key="1">
    <citation type="journal article" date="2014" name="Nat. Commun.">
        <title>Klebsormidium flaccidum genome reveals primary factors for plant terrestrial adaptation.</title>
        <authorList>
            <person name="Hori K."/>
            <person name="Maruyama F."/>
            <person name="Fujisawa T."/>
            <person name="Togashi T."/>
            <person name="Yamamoto N."/>
            <person name="Seo M."/>
            <person name="Sato S."/>
            <person name="Yamada T."/>
            <person name="Mori H."/>
            <person name="Tajima N."/>
            <person name="Moriyama T."/>
            <person name="Ikeuchi M."/>
            <person name="Watanabe M."/>
            <person name="Wada H."/>
            <person name="Kobayashi K."/>
            <person name="Saito M."/>
            <person name="Masuda T."/>
            <person name="Sasaki-Sekimoto Y."/>
            <person name="Mashiguchi K."/>
            <person name="Awai K."/>
            <person name="Shimojima M."/>
            <person name="Masuda S."/>
            <person name="Iwai M."/>
            <person name="Nobusawa T."/>
            <person name="Narise T."/>
            <person name="Kondo S."/>
            <person name="Saito H."/>
            <person name="Sato R."/>
            <person name="Murakawa M."/>
            <person name="Ihara Y."/>
            <person name="Oshima-Yamada Y."/>
            <person name="Ohtaka K."/>
            <person name="Satoh M."/>
            <person name="Sonobe K."/>
            <person name="Ishii M."/>
            <person name="Ohtani R."/>
            <person name="Kanamori-Sato M."/>
            <person name="Honoki R."/>
            <person name="Miyazaki D."/>
            <person name="Mochizuki H."/>
            <person name="Umetsu J."/>
            <person name="Higashi K."/>
            <person name="Shibata D."/>
            <person name="Kamiya Y."/>
            <person name="Sato N."/>
            <person name="Nakamura Y."/>
            <person name="Tabata S."/>
            <person name="Ida S."/>
            <person name="Kurokawa K."/>
            <person name="Ohta H."/>
        </authorList>
    </citation>
    <scope>NUCLEOTIDE SEQUENCE [LARGE SCALE GENOMIC DNA]</scope>
    <source>
        <strain evidence="1 2">NIES-2285</strain>
    </source>
</reference>
<dbReference type="EMBL" id="DF237633">
    <property type="protein sequence ID" value="GAQ90778.1"/>
    <property type="molecule type" value="Genomic_DNA"/>
</dbReference>
<evidence type="ECO:0000313" key="2">
    <source>
        <dbReference type="Proteomes" id="UP000054558"/>
    </source>
</evidence>
<keyword evidence="2" id="KW-1185">Reference proteome</keyword>
<dbReference type="Proteomes" id="UP000054558">
    <property type="component" value="Unassembled WGS sequence"/>
</dbReference>
<gene>
    <name evidence="1" type="ORF">KFL_006840010</name>
</gene>
<dbReference type="OMA" id="GICRIRN"/>
<sequence length="103" mass="12026">RLNGAAVAGAHPSDVVGICRIRNRDVLAEWAVAFCEWVQAPLWTWEGEHDDETLDRSDELLPVFEEKCHALAPLQKSHWCFRKMHETSKFTDFIRRFGSPRWF</sequence>
<dbReference type="AlphaFoldDB" id="A0A1Y1IRM6"/>
<protein>
    <submittedName>
        <fullName evidence="1">Uncharacterized protein</fullName>
    </submittedName>
</protein>
<accession>A0A1Y1IRM6</accession>
<feature type="non-terminal residue" evidence="1">
    <location>
        <position position="1"/>
    </location>
</feature>
<evidence type="ECO:0000313" key="1">
    <source>
        <dbReference type="EMBL" id="GAQ90778.1"/>
    </source>
</evidence>
<name>A0A1Y1IRM6_KLENI</name>
<organism evidence="1 2">
    <name type="scientific">Klebsormidium nitens</name>
    <name type="common">Green alga</name>
    <name type="synonym">Ulothrix nitens</name>
    <dbReference type="NCBI Taxonomy" id="105231"/>
    <lineage>
        <taxon>Eukaryota</taxon>
        <taxon>Viridiplantae</taxon>
        <taxon>Streptophyta</taxon>
        <taxon>Klebsormidiophyceae</taxon>
        <taxon>Klebsormidiales</taxon>
        <taxon>Klebsormidiaceae</taxon>
        <taxon>Klebsormidium</taxon>
    </lineage>
</organism>